<keyword evidence="2" id="KW-1185">Reference proteome</keyword>
<reference evidence="2" key="1">
    <citation type="journal article" date="2019" name="Int. J. Syst. Evol. Microbiol.">
        <title>The Global Catalogue of Microorganisms (GCM) 10K type strain sequencing project: providing services to taxonomists for standard genome sequencing and annotation.</title>
        <authorList>
            <consortium name="The Broad Institute Genomics Platform"/>
            <consortium name="The Broad Institute Genome Sequencing Center for Infectious Disease"/>
            <person name="Wu L."/>
            <person name="Ma J."/>
        </authorList>
    </citation>
    <scope>NUCLEOTIDE SEQUENCE [LARGE SCALE GENOMIC DNA]</scope>
    <source>
        <strain evidence="2">JCM 17130</strain>
    </source>
</reference>
<evidence type="ECO:0000313" key="2">
    <source>
        <dbReference type="Proteomes" id="UP001596013"/>
    </source>
</evidence>
<name>A0ABW0JNI1_9GAMM</name>
<sequence>MTPPVAEPPMDTPEPALSIPVDIVHFIIDKLREYDSRDMLAEPAEDPSPLESEDVDVLREQENEYRSSTVLQELHTVIDDLPEDQQVDLVALAWLGRDNNSATDWRSIREEAAEAHNARTADYLLGMSMASDFLEEGLSTLGFSGEHADAEQSPRNAGDTP</sequence>
<dbReference type="RefSeq" id="WP_377306237.1">
    <property type="nucleotide sequence ID" value="NZ_JBHSMK010000009.1"/>
</dbReference>
<accession>A0ABW0JNI1</accession>
<dbReference type="Proteomes" id="UP001596013">
    <property type="component" value="Unassembled WGS sequence"/>
</dbReference>
<comment type="caution">
    <text evidence="1">The sequence shown here is derived from an EMBL/GenBank/DDBJ whole genome shotgun (WGS) entry which is preliminary data.</text>
</comment>
<organism evidence="1 2">
    <name type="scientific">Rhodanobacter umsongensis</name>
    <dbReference type="NCBI Taxonomy" id="633153"/>
    <lineage>
        <taxon>Bacteria</taxon>
        <taxon>Pseudomonadati</taxon>
        <taxon>Pseudomonadota</taxon>
        <taxon>Gammaproteobacteria</taxon>
        <taxon>Lysobacterales</taxon>
        <taxon>Rhodanobacteraceae</taxon>
        <taxon>Rhodanobacter</taxon>
    </lineage>
</organism>
<gene>
    <name evidence="1" type="ORF">ACFPME_13840</name>
</gene>
<dbReference type="EMBL" id="JBHSMK010000009">
    <property type="protein sequence ID" value="MFC5437639.1"/>
    <property type="molecule type" value="Genomic_DNA"/>
</dbReference>
<proteinExistence type="predicted"/>
<dbReference type="InterPro" id="IPR022254">
    <property type="entry name" value="DUF3775"/>
</dbReference>
<evidence type="ECO:0000313" key="1">
    <source>
        <dbReference type="EMBL" id="MFC5437639.1"/>
    </source>
</evidence>
<protein>
    <submittedName>
        <fullName evidence="1">DUF3775 domain-containing protein</fullName>
    </submittedName>
</protein>
<dbReference type="Pfam" id="PF12616">
    <property type="entry name" value="DUF3775"/>
    <property type="match status" value="1"/>
</dbReference>